<organism evidence="2">
    <name type="scientific">marine metagenome</name>
    <dbReference type="NCBI Taxonomy" id="408172"/>
    <lineage>
        <taxon>unclassified sequences</taxon>
        <taxon>metagenomes</taxon>
        <taxon>ecological metagenomes</taxon>
    </lineage>
</organism>
<evidence type="ECO:0000259" key="1">
    <source>
        <dbReference type="PROSITE" id="PS50042"/>
    </source>
</evidence>
<dbReference type="CDD" id="cd00038">
    <property type="entry name" value="CAP_ED"/>
    <property type="match status" value="1"/>
</dbReference>
<feature type="domain" description="Cyclic nucleotide-binding" evidence="1">
    <location>
        <begin position="33"/>
        <end position="107"/>
    </location>
</feature>
<dbReference type="InterPro" id="IPR000595">
    <property type="entry name" value="cNMP-bd_dom"/>
</dbReference>
<gene>
    <name evidence="2" type="ORF">METZ01_LOCUS259638</name>
</gene>
<dbReference type="InterPro" id="IPR018490">
    <property type="entry name" value="cNMP-bd_dom_sf"/>
</dbReference>
<accession>A0A382J3R3</accession>
<reference evidence="2" key="1">
    <citation type="submission" date="2018-05" db="EMBL/GenBank/DDBJ databases">
        <authorList>
            <person name="Lanie J.A."/>
            <person name="Ng W.-L."/>
            <person name="Kazmierczak K.M."/>
            <person name="Andrzejewski T.M."/>
            <person name="Davidsen T.M."/>
            <person name="Wayne K.J."/>
            <person name="Tettelin H."/>
            <person name="Glass J.I."/>
            <person name="Rusch D."/>
            <person name="Podicherti R."/>
            <person name="Tsui H.-C.T."/>
            <person name="Winkler M.E."/>
        </authorList>
    </citation>
    <scope>NUCLEOTIDE SEQUENCE</scope>
</reference>
<proteinExistence type="predicted"/>
<dbReference type="SMART" id="SM00100">
    <property type="entry name" value="cNMP"/>
    <property type="match status" value="1"/>
</dbReference>
<sequence length="158" mass="18021">MLLYNKLRTLSRNPYCIGNMQVTFYGLQFFYDDEVEYPAGHILLREGQSQASIYVLKKGSVKILKDGHEIALCDKRGDMFGEISVLTGAECTSTVKVNEDSHFFVIEDSEEFLVQNPHTTLFIAKMLAQRLTATTKNQSLFQKEVLELSKKDEGYPPR</sequence>
<dbReference type="InterPro" id="IPR014710">
    <property type="entry name" value="RmlC-like_jellyroll"/>
</dbReference>
<dbReference type="AlphaFoldDB" id="A0A382J3R3"/>
<dbReference type="Gene3D" id="2.60.120.10">
    <property type="entry name" value="Jelly Rolls"/>
    <property type="match status" value="1"/>
</dbReference>
<evidence type="ECO:0000313" key="2">
    <source>
        <dbReference type="EMBL" id="SVC06784.1"/>
    </source>
</evidence>
<dbReference type="SUPFAM" id="SSF51206">
    <property type="entry name" value="cAMP-binding domain-like"/>
    <property type="match status" value="1"/>
</dbReference>
<name>A0A382J3R3_9ZZZZ</name>
<dbReference type="EMBL" id="UINC01071685">
    <property type="protein sequence ID" value="SVC06784.1"/>
    <property type="molecule type" value="Genomic_DNA"/>
</dbReference>
<protein>
    <recommendedName>
        <fullName evidence="1">Cyclic nucleotide-binding domain-containing protein</fullName>
    </recommendedName>
</protein>
<dbReference type="Pfam" id="PF00027">
    <property type="entry name" value="cNMP_binding"/>
    <property type="match status" value="1"/>
</dbReference>
<dbReference type="PROSITE" id="PS50042">
    <property type="entry name" value="CNMP_BINDING_3"/>
    <property type="match status" value="1"/>
</dbReference>